<gene>
    <name evidence="1" type="ORF">PX653_09070</name>
</gene>
<reference evidence="1 2" key="1">
    <citation type="submission" date="2023-02" db="EMBL/GenBank/DDBJ databases">
        <title>Gemone sequence of Telluria chitinolytica ACM 3522T.</title>
        <authorList>
            <person name="Frediansyah A."/>
            <person name="Miess H."/>
            <person name="Gross H."/>
        </authorList>
    </citation>
    <scope>NUCLEOTIDE SEQUENCE [LARGE SCALE GENOMIC DNA]</scope>
    <source>
        <strain evidence="1 2">ACM 3522</strain>
    </source>
</reference>
<protein>
    <recommendedName>
        <fullName evidence="3">Response regulatory domain-containing protein</fullName>
    </recommendedName>
</protein>
<dbReference type="EMBL" id="CP119083">
    <property type="protein sequence ID" value="WEF34892.1"/>
    <property type="molecule type" value="Genomic_DNA"/>
</dbReference>
<accession>A0ABY8BG30</accession>
<dbReference type="Proteomes" id="UP001216510">
    <property type="component" value="Chromosome"/>
</dbReference>
<name>A0ABY8BG30_9BURK</name>
<evidence type="ECO:0000313" key="1">
    <source>
        <dbReference type="EMBL" id="WEF34892.1"/>
    </source>
</evidence>
<keyword evidence="2" id="KW-1185">Reference proteome</keyword>
<organism evidence="1 2">
    <name type="scientific">Pseudoduganella chitinolytica</name>
    <dbReference type="NCBI Taxonomy" id="34070"/>
    <lineage>
        <taxon>Bacteria</taxon>
        <taxon>Pseudomonadati</taxon>
        <taxon>Pseudomonadota</taxon>
        <taxon>Betaproteobacteria</taxon>
        <taxon>Burkholderiales</taxon>
        <taxon>Oxalobacteraceae</taxon>
        <taxon>Telluria group</taxon>
        <taxon>Pseudoduganella</taxon>
    </lineage>
</organism>
<evidence type="ECO:0000313" key="2">
    <source>
        <dbReference type="Proteomes" id="UP001216510"/>
    </source>
</evidence>
<evidence type="ECO:0008006" key="3">
    <source>
        <dbReference type="Google" id="ProtNLM"/>
    </source>
</evidence>
<dbReference type="RefSeq" id="WP_277417563.1">
    <property type="nucleotide sequence ID" value="NZ_CP119083.1"/>
</dbReference>
<proteinExistence type="predicted"/>
<sequence>MHYVVLRLRDVRMAIVLVEKSQMDGAAGGELLTKLQFQLKLPVMLVSHTDGRWENARARADFNVAPFLFALMALDEVDWKELPKPEEPDLPF</sequence>